<gene>
    <name evidence="1" type="ORF">dsat_2195</name>
</gene>
<accession>S7UNA2</accession>
<dbReference type="PATRIC" id="fig|1121439.3.peg.584"/>
<evidence type="ECO:0008006" key="3">
    <source>
        <dbReference type="Google" id="ProtNLM"/>
    </source>
</evidence>
<dbReference type="Proteomes" id="UP000014975">
    <property type="component" value="Unassembled WGS sequence"/>
</dbReference>
<evidence type="ECO:0000313" key="1">
    <source>
        <dbReference type="EMBL" id="EPR35494.1"/>
    </source>
</evidence>
<name>S7UNA2_9BACT</name>
<comment type="caution">
    <text evidence="1">The sequence shown here is derived from an EMBL/GenBank/DDBJ whole genome shotgun (WGS) entry which is preliminary data.</text>
</comment>
<protein>
    <recommendedName>
        <fullName evidence="3">DUF3795 domain-containing protein</fullName>
    </recommendedName>
</protein>
<organism evidence="1 2">
    <name type="scientific">Alkalidesulfovibrio alkalitolerans DSM 16529</name>
    <dbReference type="NCBI Taxonomy" id="1121439"/>
    <lineage>
        <taxon>Bacteria</taxon>
        <taxon>Pseudomonadati</taxon>
        <taxon>Thermodesulfobacteriota</taxon>
        <taxon>Desulfovibrionia</taxon>
        <taxon>Desulfovibrionales</taxon>
        <taxon>Desulfovibrionaceae</taxon>
        <taxon>Alkalidesulfovibrio</taxon>
    </lineage>
</organism>
<dbReference type="STRING" id="1121439.dsat_2195"/>
<dbReference type="eggNOG" id="ENOG50310ZN">
    <property type="taxonomic scope" value="Bacteria"/>
</dbReference>
<dbReference type="EMBL" id="ATHI01000004">
    <property type="protein sequence ID" value="EPR35494.1"/>
    <property type="molecule type" value="Genomic_DNA"/>
</dbReference>
<dbReference type="InterPro" id="IPR024227">
    <property type="entry name" value="DUF3795"/>
</dbReference>
<dbReference type="RefSeq" id="WP_020886081.1">
    <property type="nucleotide sequence ID" value="NZ_ATHI01000004.1"/>
</dbReference>
<proteinExistence type="predicted"/>
<reference evidence="1 2" key="1">
    <citation type="journal article" date="2013" name="Genome Announc.">
        <title>Draft genome sequences for three mercury-methylating, sulfate-reducing bacteria.</title>
        <authorList>
            <person name="Brown S.D."/>
            <person name="Hurt R.A.Jr."/>
            <person name="Gilmour C.C."/>
            <person name="Elias D.A."/>
        </authorList>
    </citation>
    <scope>NUCLEOTIDE SEQUENCE [LARGE SCALE GENOMIC DNA]</scope>
    <source>
        <strain evidence="1 2">DSM 16529</strain>
    </source>
</reference>
<sequence>MDEMSEARRDLAPCGLSCARCLSFHEGPVRTHAAALLEALTNFERHAPRFAAFDPVFANYGQFREMAAWFAQGRCTGCRTGQCLHGGCRVGGCARSRKVDFCFECPDFPCAESGLEEPLRSRWIDMNRRMAEIGVAAFHAESKGRPRY</sequence>
<dbReference type="Pfam" id="PF12675">
    <property type="entry name" value="DUF3795"/>
    <property type="match status" value="1"/>
</dbReference>
<keyword evidence="2" id="KW-1185">Reference proteome</keyword>
<evidence type="ECO:0000313" key="2">
    <source>
        <dbReference type="Proteomes" id="UP000014975"/>
    </source>
</evidence>
<dbReference type="AlphaFoldDB" id="S7UNA2"/>